<evidence type="ECO:0000313" key="2">
    <source>
        <dbReference type="Proteomes" id="UP001203338"/>
    </source>
</evidence>
<comment type="caution">
    <text evidence="1">The sequence shown here is derived from an EMBL/GenBank/DDBJ whole genome shotgun (WGS) entry which is preliminary data.</text>
</comment>
<accession>A0ABT0PGQ9</accession>
<dbReference type="EMBL" id="JAMFLX010000014">
    <property type="protein sequence ID" value="MCL6270557.1"/>
    <property type="molecule type" value="Genomic_DNA"/>
</dbReference>
<gene>
    <name evidence="1" type="ORF">M3P05_11545</name>
</gene>
<dbReference type="RefSeq" id="WP_249699797.1">
    <property type="nucleotide sequence ID" value="NZ_JAMFLX010000014.1"/>
</dbReference>
<name>A0ABT0PGQ9_9GAMM</name>
<reference evidence="1 2" key="1">
    <citation type="submission" date="2022-05" db="EMBL/GenBank/DDBJ databases">
        <authorList>
            <person name="Park J.-S."/>
        </authorList>
    </citation>
    <scope>NUCLEOTIDE SEQUENCE [LARGE SCALE GENOMIC DNA]</scope>
    <source>
        <strain evidence="1 2">2012CJ34-2</strain>
    </source>
</reference>
<dbReference type="Pfam" id="PF06578">
    <property type="entry name" value="YscK"/>
    <property type="match status" value="1"/>
</dbReference>
<evidence type="ECO:0000313" key="1">
    <source>
        <dbReference type="EMBL" id="MCL6270557.1"/>
    </source>
</evidence>
<keyword evidence="2" id="KW-1185">Reference proteome</keyword>
<sequence length="217" mass="24575">MDVNQLVPIIDFNFSPAGYIDNSWLESLPNSHVIQALGEVPEASSWVSKHILRAYDLTEKPDLDFTRQEKQLALSSRKYLTPIVYHAGLALNGPLLKGILKRQERAAIEACIGKDGYNYAVKKGPFIAGNLPDSFKTDFSIDWNNPDELKKHIFRTGVRLLGAVYTREPDGFKKRLLFKFPMPSKDYFYAGGAASYSDDVQRLGGLMLRKLMKEFIR</sequence>
<proteinExistence type="predicted"/>
<organism evidence="1 2">
    <name type="scientific">Parendozoicomonas callyspongiae</name>
    <dbReference type="NCBI Taxonomy" id="2942213"/>
    <lineage>
        <taxon>Bacteria</taxon>
        <taxon>Pseudomonadati</taxon>
        <taxon>Pseudomonadota</taxon>
        <taxon>Gammaproteobacteria</taxon>
        <taxon>Oceanospirillales</taxon>
        <taxon>Endozoicomonadaceae</taxon>
        <taxon>Parendozoicomonas</taxon>
    </lineage>
</organism>
<protein>
    <submittedName>
        <fullName evidence="1">Yop proteins translocation protein K</fullName>
    </submittedName>
</protein>
<dbReference type="Proteomes" id="UP001203338">
    <property type="component" value="Unassembled WGS sequence"/>
</dbReference>
<dbReference type="InterPro" id="IPR009510">
    <property type="entry name" value="T3SS_K"/>
</dbReference>